<dbReference type="UniPathway" id="UPA00031">
    <property type="reaction ID" value="UER00013"/>
</dbReference>
<evidence type="ECO:0000256" key="4">
    <source>
        <dbReference type="ARBA" id="ARBA00022605"/>
    </source>
</evidence>
<comment type="similarity">
    <text evidence="2">Belongs to the PHP hydrolase family. HisK subfamily.</text>
</comment>
<dbReference type="InterPro" id="IPR004013">
    <property type="entry name" value="PHP_dom"/>
</dbReference>
<dbReference type="Pfam" id="PF02811">
    <property type="entry name" value="PHP"/>
    <property type="match status" value="1"/>
</dbReference>
<evidence type="ECO:0000256" key="2">
    <source>
        <dbReference type="ARBA" id="ARBA00009152"/>
    </source>
</evidence>
<evidence type="ECO:0000313" key="9">
    <source>
        <dbReference type="EMBL" id="CAB4877108.1"/>
    </source>
</evidence>
<dbReference type="Gene3D" id="3.20.20.140">
    <property type="entry name" value="Metal-dependent hydrolases"/>
    <property type="match status" value="1"/>
</dbReference>
<keyword evidence="4" id="KW-0028">Amino-acid biosynthesis</keyword>
<dbReference type="InterPro" id="IPR010140">
    <property type="entry name" value="Histidinol_P_phosphatase_HisJ"/>
</dbReference>
<dbReference type="NCBIfam" id="TIGR01856">
    <property type="entry name" value="hisJ_fam"/>
    <property type="match status" value="1"/>
</dbReference>
<dbReference type="GO" id="GO:0005737">
    <property type="term" value="C:cytoplasm"/>
    <property type="evidence" value="ECO:0007669"/>
    <property type="project" value="TreeGrafter"/>
</dbReference>
<accession>A0A6J7E4X8</accession>
<evidence type="ECO:0000256" key="5">
    <source>
        <dbReference type="ARBA" id="ARBA00022801"/>
    </source>
</evidence>
<proteinExistence type="inferred from homology"/>
<organism evidence="9">
    <name type="scientific">freshwater metagenome</name>
    <dbReference type="NCBI Taxonomy" id="449393"/>
    <lineage>
        <taxon>unclassified sequences</taxon>
        <taxon>metagenomes</taxon>
        <taxon>ecological metagenomes</taxon>
    </lineage>
</organism>
<evidence type="ECO:0000256" key="7">
    <source>
        <dbReference type="ARBA" id="ARBA00049158"/>
    </source>
</evidence>
<dbReference type="InterPro" id="IPR016195">
    <property type="entry name" value="Pol/histidinol_Pase-like"/>
</dbReference>
<dbReference type="SUPFAM" id="SSF89550">
    <property type="entry name" value="PHP domain-like"/>
    <property type="match status" value="1"/>
</dbReference>
<evidence type="ECO:0000256" key="1">
    <source>
        <dbReference type="ARBA" id="ARBA00004970"/>
    </source>
</evidence>
<feature type="domain" description="PHP" evidence="8">
    <location>
        <begin position="7"/>
        <end position="215"/>
    </location>
</feature>
<dbReference type="GO" id="GO:0000105">
    <property type="term" value="P:L-histidine biosynthetic process"/>
    <property type="evidence" value="ECO:0007669"/>
    <property type="project" value="UniProtKB-UniPathway"/>
</dbReference>
<protein>
    <recommendedName>
        <fullName evidence="3">histidinol-phosphatase</fullName>
        <ecNumber evidence="3">3.1.3.15</ecNumber>
    </recommendedName>
</protein>
<sequence length="291" mass="33032">MIDYHLHLWPHSESSVYYRLDQIAEYCERAAAQGVTELALTEHAHRFVDVMNTVGNFWERQGHEPTAPAMTAYFDWHSRNSLEEYVTLAQRAKDEGLPVKIGLEVDYFRGQMDVVSELLAQYPFDVLIGSVHWLGTWQFDDLDNPLQQAEWNSRGLESCWRDYATAFEELAATKSVDVMAHPDLIKVAGRVVDDPSPWWDAMSQAALKADVSIECSSAGWFKPMGEQYPAEGFLERLVRGGATFTMASDAHQAERVGARANDIATMLERHGVHELATYEGRQRVMKPLRSH</sequence>
<evidence type="ECO:0000256" key="6">
    <source>
        <dbReference type="ARBA" id="ARBA00023102"/>
    </source>
</evidence>
<evidence type="ECO:0000259" key="8">
    <source>
        <dbReference type="Pfam" id="PF02811"/>
    </source>
</evidence>
<dbReference type="EMBL" id="CAFBLN010000063">
    <property type="protein sequence ID" value="CAB4877108.1"/>
    <property type="molecule type" value="Genomic_DNA"/>
</dbReference>
<dbReference type="EC" id="3.1.3.15" evidence="3"/>
<keyword evidence="5" id="KW-0378">Hydrolase</keyword>
<gene>
    <name evidence="9" type="ORF">UFOPK3381_01133</name>
</gene>
<keyword evidence="6" id="KW-0368">Histidine biosynthesis</keyword>
<reference evidence="9" key="1">
    <citation type="submission" date="2020-05" db="EMBL/GenBank/DDBJ databases">
        <authorList>
            <person name="Chiriac C."/>
            <person name="Salcher M."/>
            <person name="Ghai R."/>
            <person name="Kavagutti S V."/>
        </authorList>
    </citation>
    <scope>NUCLEOTIDE SEQUENCE</scope>
</reference>
<dbReference type="AlphaFoldDB" id="A0A6J7E4X8"/>
<name>A0A6J7E4X8_9ZZZZ</name>
<comment type="pathway">
    <text evidence="1">Amino-acid biosynthesis; L-histidine biosynthesis; L-histidine from 5-phospho-alpha-D-ribose 1-diphosphate: step 8/9.</text>
</comment>
<comment type="catalytic activity">
    <reaction evidence="7">
        <text>L-histidinol phosphate + H2O = L-histidinol + phosphate</text>
        <dbReference type="Rhea" id="RHEA:14465"/>
        <dbReference type="ChEBI" id="CHEBI:15377"/>
        <dbReference type="ChEBI" id="CHEBI:43474"/>
        <dbReference type="ChEBI" id="CHEBI:57699"/>
        <dbReference type="ChEBI" id="CHEBI:57980"/>
        <dbReference type="EC" id="3.1.3.15"/>
    </reaction>
</comment>
<evidence type="ECO:0000256" key="3">
    <source>
        <dbReference type="ARBA" id="ARBA00013085"/>
    </source>
</evidence>
<dbReference type="PANTHER" id="PTHR21039">
    <property type="entry name" value="HISTIDINOL PHOSPHATASE-RELATED"/>
    <property type="match status" value="1"/>
</dbReference>
<dbReference type="CDD" id="cd12110">
    <property type="entry name" value="PHP_HisPPase_Hisj_like"/>
    <property type="match status" value="1"/>
</dbReference>
<dbReference type="GO" id="GO:0004401">
    <property type="term" value="F:histidinol-phosphatase activity"/>
    <property type="evidence" value="ECO:0007669"/>
    <property type="project" value="UniProtKB-EC"/>
</dbReference>
<dbReference type="PANTHER" id="PTHR21039:SF0">
    <property type="entry name" value="HISTIDINOL-PHOSPHATASE"/>
    <property type="match status" value="1"/>
</dbReference>